<evidence type="ECO:0000259" key="6">
    <source>
        <dbReference type="Pfam" id="PF12698"/>
    </source>
</evidence>
<proteinExistence type="predicted"/>
<evidence type="ECO:0000256" key="5">
    <source>
        <dbReference type="SAM" id="Phobius"/>
    </source>
</evidence>
<dbReference type="PANTHER" id="PTHR43027:SF1">
    <property type="entry name" value="DOXORUBICIN RESISTANCE ABC TRANSPORTER PERMEASE PROTEIN DRRC-RELATED"/>
    <property type="match status" value="1"/>
</dbReference>
<evidence type="ECO:0000256" key="4">
    <source>
        <dbReference type="ARBA" id="ARBA00023136"/>
    </source>
</evidence>
<name>A0ABW0VRH0_9BACL</name>
<comment type="subcellular location">
    <subcellularLocation>
        <location evidence="1">Membrane</location>
        <topology evidence="1">Multi-pass membrane protein</topology>
    </subcellularLocation>
</comment>
<evidence type="ECO:0000256" key="3">
    <source>
        <dbReference type="ARBA" id="ARBA00022989"/>
    </source>
</evidence>
<feature type="transmembrane region" description="Helical" evidence="5">
    <location>
        <begin position="291"/>
        <end position="310"/>
    </location>
</feature>
<organism evidence="7 8">
    <name type="scientific">Paenibacillus solisilvae</name>
    <dbReference type="NCBI Taxonomy" id="2486751"/>
    <lineage>
        <taxon>Bacteria</taxon>
        <taxon>Bacillati</taxon>
        <taxon>Bacillota</taxon>
        <taxon>Bacilli</taxon>
        <taxon>Bacillales</taxon>
        <taxon>Paenibacillaceae</taxon>
        <taxon>Paenibacillus</taxon>
    </lineage>
</organism>
<keyword evidence="8" id="KW-1185">Reference proteome</keyword>
<keyword evidence="3 5" id="KW-1133">Transmembrane helix</keyword>
<evidence type="ECO:0000313" key="7">
    <source>
        <dbReference type="EMBL" id="MFC5648170.1"/>
    </source>
</evidence>
<evidence type="ECO:0000313" key="8">
    <source>
        <dbReference type="Proteomes" id="UP001596047"/>
    </source>
</evidence>
<comment type="caution">
    <text evidence="7">The sequence shown here is derived from an EMBL/GenBank/DDBJ whole genome shotgun (WGS) entry which is preliminary data.</text>
</comment>
<evidence type="ECO:0000256" key="1">
    <source>
        <dbReference type="ARBA" id="ARBA00004141"/>
    </source>
</evidence>
<dbReference type="Pfam" id="PF12698">
    <property type="entry name" value="ABC2_membrane_3"/>
    <property type="match status" value="1"/>
</dbReference>
<gene>
    <name evidence="7" type="ORF">ACFPYJ_03380</name>
</gene>
<evidence type="ECO:0000256" key="2">
    <source>
        <dbReference type="ARBA" id="ARBA00022692"/>
    </source>
</evidence>
<dbReference type="PANTHER" id="PTHR43027">
    <property type="entry name" value="DOXORUBICIN RESISTANCE ABC TRANSPORTER PERMEASE PROTEIN DRRC-RELATED"/>
    <property type="match status" value="1"/>
</dbReference>
<protein>
    <submittedName>
        <fullName evidence="7">ABC transporter permease</fullName>
    </submittedName>
</protein>
<reference evidence="8" key="1">
    <citation type="journal article" date="2019" name="Int. J. Syst. Evol. Microbiol.">
        <title>The Global Catalogue of Microorganisms (GCM) 10K type strain sequencing project: providing services to taxonomists for standard genome sequencing and annotation.</title>
        <authorList>
            <consortium name="The Broad Institute Genomics Platform"/>
            <consortium name="The Broad Institute Genome Sequencing Center for Infectious Disease"/>
            <person name="Wu L."/>
            <person name="Ma J."/>
        </authorList>
    </citation>
    <scope>NUCLEOTIDE SEQUENCE [LARGE SCALE GENOMIC DNA]</scope>
    <source>
        <strain evidence="8">CGMCC 1.3240</strain>
    </source>
</reference>
<feature type="transmembrane region" description="Helical" evidence="5">
    <location>
        <begin position="21"/>
        <end position="43"/>
    </location>
</feature>
<feature type="domain" description="ABC-2 type transporter transmembrane" evidence="6">
    <location>
        <begin position="20"/>
        <end position="365"/>
    </location>
</feature>
<sequence length="374" mass="40877">MNILRITLKELKINIRDSRTFIFMLLFPIVLILILGLTLTNAFNGNVSFGDMKVLVQDNSSVELSQAFSSFAREMRKSGILFEKLQAGTDGRKEVEANRYTGFVTLTDNSITLYGSSRTIMESNMVQGMLAAFTDKYNAAAAVAKNDPDKVQLVFAGGGGHQRYIKETSIQADRTPRSIDYYALAMTVMIGMWSAISAGSLIRGEINRGTAVRLIAAPVRKSDIFIGKVLGNIIVNMLCIFIIVLFSKFVFKAYWGEHLWTVILVLLAEVVMAASLGLAASYLLKGKAASGVIMMIVQITSMFGGAYFPVDDEGAGFMGFLVKISPIHWGNQALTAIIYDNRLTAALPAIGLYLGLGVLFLIASATMMQRREGL</sequence>
<accession>A0ABW0VRH0</accession>
<dbReference type="EMBL" id="JBHSOW010000015">
    <property type="protein sequence ID" value="MFC5648170.1"/>
    <property type="molecule type" value="Genomic_DNA"/>
</dbReference>
<feature type="transmembrane region" description="Helical" evidence="5">
    <location>
        <begin position="181"/>
        <end position="204"/>
    </location>
</feature>
<dbReference type="InterPro" id="IPR013525">
    <property type="entry name" value="ABC2_TM"/>
</dbReference>
<feature type="transmembrane region" description="Helical" evidence="5">
    <location>
        <begin position="225"/>
        <end position="247"/>
    </location>
</feature>
<feature type="transmembrane region" description="Helical" evidence="5">
    <location>
        <begin position="259"/>
        <end position="284"/>
    </location>
</feature>
<dbReference type="RefSeq" id="WP_379186626.1">
    <property type="nucleotide sequence ID" value="NZ_JBHSOW010000015.1"/>
</dbReference>
<dbReference type="InterPro" id="IPR052902">
    <property type="entry name" value="ABC-2_transporter"/>
</dbReference>
<dbReference type="Proteomes" id="UP001596047">
    <property type="component" value="Unassembled WGS sequence"/>
</dbReference>
<feature type="transmembrane region" description="Helical" evidence="5">
    <location>
        <begin position="350"/>
        <end position="368"/>
    </location>
</feature>
<keyword evidence="2 5" id="KW-0812">Transmembrane</keyword>
<keyword evidence="4 5" id="KW-0472">Membrane</keyword>